<accession>A0ACB9IQW1</accession>
<evidence type="ECO:0000313" key="2">
    <source>
        <dbReference type="Proteomes" id="UP001056120"/>
    </source>
</evidence>
<reference evidence="2" key="1">
    <citation type="journal article" date="2022" name="Mol. Ecol. Resour.">
        <title>The genomes of chicory, endive, great burdock and yacon provide insights into Asteraceae palaeo-polyploidization history and plant inulin production.</title>
        <authorList>
            <person name="Fan W."/>
            <person name="Wang S."/>
            <person name="Wang H."/>
            <person name="Wang A."/>
            <person name="Jiang F."/>
            <person name="Liu H."/>
            <person name="Zhao H."/>
            <person name="Xu D."/>
            <person name="Zhang Y."/>
        </authorList>
    </citation>
    <scope>NUCLEOTIDE SEQUENCE [LARGE SCALE GENOMIC DNA]</scope>
    <source>
        <strain evidence="2">cv. Yunnan</strain>
    </source>
</reference>
<name>A0ACB9IQW1_9ASTR</name>
<reference evidence="1 2" key="2">
    <citation type="journal article" date="2022" name="Mol. Ecol. Resour.">
        <title>The genomes of chicory, endive, great burdock and yacon provide insights into Asteraceae paleo-polyploidization history and plant inulin production.</title>
        <authorList>
            <person name="Fan W."/>
            <person name="Wang S."/>
            <person name="Wang H."/>
            <person name="Wang A."/>
            <person name="Jiang F."/>
            <person name="Liu H."/>
            <person name="Zhao H."/>
            <person name="Xu D."/>
            <person name="Zhang Y."/>
        </authorList>
    </citation>
    <scope>NUCLEOTIDE SEQUENCE [LARGE SCALE GENOMIC DNA]</scope>
    <source>
        <strain evidence="2">cv. Yunnan</strain>
        <tissue evidence="1">Leaves</tissue>
    </source>
</reference>
<comment type="caution">
    <text evidence="1">The sequence shown here is derived from an EMBL/GenBank/DDBJ whole genome shotgun (WGS) entry which is preliminary data.</text>
</comment>
<gene>
    <name evidence="1" type="ORF">L1987_19350</name>
</gene>
<keyword evidence="2" id="KW-1185">Reference proteome</keyword>
<protein>
    <submittedName>
        <fullName evidence="1">Uncharacterized protein</fullName>
    </submittedName>
</protein>
<organism evidence="1 2">
    <name type="scientific">Smallanthus sonchifolius</name>
    <dbReference type="NCBI Taxonomy" id="185202"/>
    <lineage>
        <taxon>Eukaryota</taxon>
        <taxon>Viridiplantae</taxon>
        <taxon>Streptophyta</taxon>
        <taxon>Embryophyta</taxon>
        <taxon>Tracheophyta</taxon>
        <taxon>Spermatophyta</taxon>
        <taxon>Magnoliopsida</taxon>
        <taxon>eudicotyledons</taxon>
        <taxon>Gunneridae</taxon>
        <taxon>Pentapetalae</taxon>
        <taxon>asterids</taxon>
        <taxon>campanulids</taxon>
        <taxon>Asterales</taxon>
        <taxon>Asteraceae</taxon>
        <taxon>Asteroideae</taxon>
        <taxon>Heliantheae alliance</taxon>
        <taxon>Millerieae</taxon>
        <taxon>Smallanthus</taxon>
    </lineage>
</organism>
<evidence type="ECO:0000313" key="1">
    <source>
        <dbReference type="EMBL" id="KAI3809750.1"/>
    </source>
</evidence>
<proteinExistence type="predicted"/>
<dbReference type="EMBL" id="CM042024">
    <property type="protein sequence ID" value="KAI3809750.1"/>
    <property type="molecule type" value="Genomic_DNA"/>
</dbReference>
<dbReference type="Proteomes" id="UP001056120">
    <property type="component" value="Linkage Group LG07"/>
</dbReference>
<sequence length="92" mass="9310">MKQSRLGNGVVMNVELTDVGVALEVVQAEDVVAGLVVVTTVVDDWEDPVATYREWLIGISQLNEWLGYTSSSSSSLSLGGGVVGGGGGGGGG</sequence>